<organism evidence="2 3">
    <name type="scientific">Oryza sativa subsp. japonica</name>
    <name type="common">Rice</name>
    <dbReference type="NCBI Taxonomy" id="39947"/>
    <lineage>
        <taxon>Eukaryota</taxon>
        <taxon>Viridiplantae</taxon>
        <taxon>Streptophyta</taxon>
        <taxon>Embryophyta</taxon>
        <taxon>Tracheophyta</taxon>
        <taxon>Spermatophyta</taxon>
        <taxon>Magnoliopsida</taxon>
        <taxon>Liliopsida</taxon>
        <taxon>Poales</taxon>
        <taxon>Poaceae</taxon>
        <taxon>BOP clade</taxon>
        <taxon>Oryzoideae</taxon>
        <taxon>Oryzeae</taxon>
        <taxon>Oryzinae</taxon>
        <taxon>Oryza</taxon>
        <taxon>Oryza sativa</taxon>
    </lineage>
</organism>
<gene>
    <name evidence="2" type="ordered locus">Os03g0347750</name>
    <name evidence="2" type="ORF">OSNPB_030347750</name>
</gene>
<sequence length="196" mass="20919">GVAAAALEEDLGVGGGLGAELLEARLGGGAPEVEERAESPREAAEEAVRRADAHQLPPHAHLVLLQVRQPHPHPRHLQLQLPVLPPHRRVAVPRRHRPATHPAPRPRRRGGGGAPEEERRVVRAADAGVSGCGGGAGGLDRAAEAELLEVEHLHGHLHGEALVLRRVAARVRGQALAVDRLAHPVPLRFLDVRVHL</sequence>
<dbReference type="Gramene" id="Os03t0347750-00">
    <property type="protein sequence ID" value="Os03t0347750-00"/>
    <property type="gene ID" value="Os03g0347750"/>
</dbReference>
<dbReference type="PaxDb" id="39947-A0A0P0VY94"/>
<feature type="non-terminal residue" evidence="2">
    <location>
        <position position="196"/>
    </location>
</feature>
<dbReference type="Proteomes" id="UP000059680">
    <property type="component" value="Chromosome 3"/>
</dbReference>
<evidence type="ECO:0000256" key="1">
    <source>
        <dbReference type="SAM" id="MobiDB-lite"/>
    </source>
</evidence>
<feature type="non-terminal residue" evidence="2">
    <location>
        <position position="1"/>
    </location>
</feature>
<dbReference type="EMBL" id="AP014959">
    <property type="protein sequence ID" value="BAS84176.1"/>
    <property type="molecule type" value="Genomic_DNA"/>
</dbReference>
<feature type="region of interest" description="Disordered" evidence="1">
    <location>
        <begin position="28"/>
        <end position="50"/>
    </location>
</feature>
<dbReference type="AlphaFoldDB" id="A0A0P0VY94"/>
<reference evidence="3" key="1">
    <citation type="journal article" date="2005" name="Nature">
        <title>The map-based sequence of the rice genome.</title>
        <authorList>
            <consortium name="International rice genome sequencing project (IRGSP)"/>
            <person name="Matsumoto T."/>
            <person name="Wu J."/>
            <person name="Kanamori H."/>
            <person name="Katayose Y."/>
            <person name="Fujisawa M."/>
            <person name="Namiki N."/>
            <person name="Mizuno H."/>
            <person name="Yamamoto K."/>
            <person name="Antonio B.A."/>
            <person name="Baba T."/>
            <person name="Sakata K."/>
            <person name="Nagamura Y."/>
            <person name="Aoki H."/>
            <person name="Arikawa K."/>
            <person name="Arita K."/>
            <person name="Bito T."/>
            <person name="Chiden Y."/>
            <person name="Fujitsuka N."/>
            <person name="Fukunaka R."/>
            <person name="Hamada M."/>
            <person name="Harada C."/>
            <person name="Hayashi A."/>
            <person name="Hijishita S."/>
            <person name="Honda M."/>
            <person name="Hosokawa S."/>
            <person name="Ichikawa Y."/>
            <person name="Idonuma A."/>
            <person name="Iijima M."/>
            <person name="Ikeda M."/>
            <person name="Ikeno M."/>
            <person name="Ito K."/>
            <person name="Ito S."/>
            <person name="Ito T."/>
            <person name="Ito Y."/>
            <person name="Ito Y."/>
            <person name="Iwabuchi A."/>
            <person name="Kamiya K."/>
            <person name="Karasawa W."/>
            <person name="Kurita K."/>
            <person name="Katagiri S."/>
            <person name="Kikuta A."/>
            <person name="Kobayashi H."/>
            <person name="Kobayashi N."/>
            <person name="Machita K."/>
            <person name="Maehara T."/>
            <person name="Masukawa M."/>
            <person name="Mizubayashi T."/>
            <person name="Mukai Y."/>
            <person name="Nagasaki H."/>
            <person name="Nagata Y."/>
            <person name="Naito S."/>
            <person name="Nakashima M."/>
            <person name="Nakama Y."/>
            <person name="Nakamichi Y."/>
            <person name="Nakamura M."/>
            <person name="Meguro A."/>
            <person name="Negishi M."/>
            <person name="Ohta I."/>
            <person name="Ohta T."/>
            <person name="Okamoto M."/>
            <person name="Ono N."/>
            <person name="Saji S."/>
            <person name="Sakaguchi M."/>
            <person name="Sakai K."/>
            <person name="Shibata M."/>
            <person name="Shimokawa T."/>
            <person name="Song J."/>
            <person name="Takazaki Y."/>
            <person name="Terasawa K."/>
            <person name="Tsugane M."/>
            <person name="Tsuji K."/>
            <person name="Ueda S."/>
            <person name="Waki K."/>
            <person name="Yamagata H."/>
            <person name="Yamamoto M."/>
            <person name="Yamamoto S."/>
            <person name="Yamane H."/>
            <person name="Yoshiki S."/>
            <person name="Yoshihara R."/>
            <person name="Yukawa K."/>
            <person name="Zhong H."/>
            <person name="Yano M."/>
            <person name="Yuan Q."/>
            <person name="Ouyang S."/>
            <person name="Liu J."/>
            <person name="Jones K.M."/>
            <person name="Gansberger K."/>
            <person name="Moffat K."/>
            <person name="Hill J."/>
            <person name="Bera J."/>
            <person name="Fadrosh D."/>
            <person name="Jin S."/>
            <person name="Johri S."/>
            <person name="Kim M."/>
            <person name="Overton L."/>
            <person name="Reardon M."/>
            <person name="Tsitrin T."/>
            <person name="Vuong H."/>
            <person name="Weaver B."/>
            <person name="Ciecko A."/>
            <person name="Tallon L."/>
            <person name="Jackson J."/>
            <person name="Pai G."/>
            <person name="Aken S.V."/>
            <person name="Utterback T."/>
            <person name="Reidmuller S."/>
            <person name="Feldblyum T."/>
            <person name="Hsiao J."/>
            <person name="Zismann V."/>
            <person name="Iobst S."/>
            <person name="de Vazeille A.R."/>
            <person name="Buell C.R."/>
            <person name="Ying K."/>
            <person name="Li Y."/>
            <person name="Lu T."/>
            <person name="Huang Y."/>
            <person name="Zhao Q."/>
            <person name="Feng Q."/>
            <person name="Zhang L."/>
            <person name="Zhu J."/>
            <person name="Weng Q."/>
            <person name="Mu J."/>
            <person name="Lu Y."/>
            <person name="Fan D."/>
            <person name="Liu Y."/>
            <person name="Guan J."/>
            <person name="Zhang Y."/>
            <person name="Yu S."/>
            <person name="Liu X."/>
            <person name="Zhang Y."/>
            <person name="Hong G."/>
            <person name="Han B."/>
            <person name="Choisne N."/>
            <person name="Demange N."/>
            <person name="Orjeda G."/>
            <person name="Samain S."/>
            <person name="Cattolico L."/>
            <person name="Pelletier E."/>
            <person name="Couloux A."/>
            <person name="Segurens B."/>
            <person name="Wincker P."/>
            <person name="D'Hont A."/>
            <person name="Scarpelli C."/>
            <person name="Weissenbach J."/>
            <person name="Salanoubat M."/>
            <person name="Quetier F."/>
            <person name="Yu Y."/>
            <person name="Kim H.R."/>
            <person name="Rambo T."/>
            <person name="Currie J."/>
            <person name="Collura K."/>
            <person name="Luo M."/>
            <person name="Yang T."/>
            <person name="Ammiraju J.S.S."/>
            <person name="Engler F."/>
            <person name="Soderlund C."/>
            <person name="Wing R.A."/>
            <person name="Palmer L.E."/>
            <person name="de la Bastide M."/>
            <person name="Spiegel L."/>
            <person name="Nascimento L."/>
            <person name="Zutavern T."/>
            <person name="O'Shaughnessy A."/>
            <person name="Dike S."/>
            <person name="Dedhia N."/>
            <person name="Preston R."/>
            <person name="Balija V."/>
            <person name="McCombie W.R."/>
            <person name="Chow T."/>
            <person name="Chen H."/>
            <person name="Chung M."/>
            <person name="Chen C."/>
            <person name="Shaw J."/>
            <person name="Wu H."/>
            <person name="Hsiao K."/>
            <person name="Chao Y."/>
            <person name="Chu M."/>
            <person name="Cheng C."/>
            <person name="Hour A."/>
            <person name="Lee P."/>
            <person name="Lin S."/>
            <person name="Lin Y."/>
            <person name="Liou J."/>
            <person name="Liu S."/>
            <person name="Hsing Y."/>
            <person name="Raghuvanshi S."/>
            <person name="Mohanty A."/>
            <person name="Bharti A.K."/>
            <person name="Gaur A."/>
            <person name="Gupta V."/>
            <person name="Kumar D."/>
            <person name="Ravi V."/>
            <person name="Vij S."/>
            <person name="Kapur A."/>
            <person name="Khurana P."/>
            <person name="Khurana P."/>
            <person name="Khurana J.P."/>
            <person name="Tyagi A.K."/>
            <person name="Gaikwad K."/>
            <person name="Singh A."/>
            <person name="Dalal V."/>
            <person name="Srivastava S."/>
            <person name="Dixit A."/>
            <person name="Pal A.K."/>
            <person name="Ghazi I.A."/>
            <person name="Yadav M."/>
            <person name="Pandit A."/>
            <person name="Bhargava A."/>
            <person name="Sureshbabu K."/>
            <person name="Batra K."/>
            <person name="Sharma T.R."/>
            <person name="Mohapatra T."/>
            <person name="Singh N.K."/>
            <person name="Messing J."/>
            <person name="Nelson A.B."/>
            <person name="Fuks G."/>
            <person name="Kavchok S."/>
            <person name="Keizer G."/>
            <person name="Linton E."/>
            <person name="Llaca V."/>
            <person name="Song R."/>
            <person name="Tanyolac B."/>
            <person name="Young S."/>
            <person name="Ho-Il K."/>
            <person name="Hahn J.H."/>
            <person name="Sangsakoo G."/>
            <person name="Vanavichit A."/>
            <person name="de Mattos Luiz.A.T."/>
            <person name="Zimmer P.D."/>
            <person name="Malone G."/>
            <person name="Dellagostin O."/>
            <person name="de Oliveira A.C."/>
            <person name="Bevan M."/>
            <person name="Bancroft I."/>
            <person name="Minx P."/>
            <person name="Cordum H."/>
            <person name="Wilson R."/>
            <person name="Cheng Z."/>
            <person name="Jin W."/>
            <person name="Jiang J."/>
            <person name="Leong S.A."/>
            <person name="Iwama H."/>
            <person name="Gojobori T."/>
            <person name="Itoh T."/>
            <person name="Niimura Y."/>
            <person name="Fujii Y."/>
            <person name="Habara T."/>
            <person name="Sakai H."/>
            <person name="Sato Y."/>
            <person name="Wilson G."/>
            <person name="Kumar K."/>
            <person name="McCouch S."/>
            <person name="Juretic N."/>
            <person name="Hoen D."/>
            <person name="Wright S."/>
            <person name="Bruskiewich R."/>
            <person name="Bureau T."/>
            <person name="Miyao A."/>
            <person name="Hirochika H."/>
            <person name="Nishikawa T."/>
            <person name="Kadowaki K."/>
            <person name="Sugiura M."/>
            <person name="Burr B."/>
            <person name="Sasaki T."/>
        </authorList>
    </citation>
    <scope>NUCLEOTIDE SEQUENCE [LARGE SCALE GENOMIC DNA]</scope>
    <source>
        <strain evidence="3">cv. Nipponbare</strain>
    </source>
</reference>
<proteinExistence type="predicted"/>
<evidence type="ECO:0000313" key="3">
    <source>
        <dbReference type="Proteomes" id="UP000059680"/>
    </source>
</evidence>
<accession>A0A0P0VY94</accession>
<reference evidence="2 3" key="3">
    <citation type="journal article" date="2013" name="Rice">
        <title>Improvement of the Oryza sativa Nipponbare reference genome using next generation sequence and optical map data.</title>
        <authorList>
            <person name="Kawahara Y."/>
            <person name="de la Bastide M."/>
            <person name="Hamilton J.P."/>
            <person name="Kanamori H."/>
            <person name="McCombie W.R."/>
            <person name="Ouyang S."/>
            <person name="Schwartz D.C."/>
            <person name="Tanaka T."/>
            <person name="Wu J."/>
            <person name="Zhou S."/>
            <person name="Childs K.L."/>
            <person name="Davidson R.M."/>
            <person name="Lin H."/>
            <person name="Quesada-Ocampo L."/>
            <person name="Vaillancourt B."/>
            <person name="Sakai H."/>
            <person name="Lee S.S."/>
            <person name="Kim J."/>
            <person name="Numa H."/>
            <person name="Itoh T."/>
            <person name="Buell C.R."/>
            <person name="Matsumoto T."/>
        </authorList>
    </citation>
    <scope>NUCLEOTIDE SEQUENCE [LARGE SCALE GENOMIC DNA]</scope>
    <source>
        <strain evidence="3">cv. Nipponbare</strain>
    </source>
</reference>
<keyword evidence="3" id="KW-1185">Reference proteome</keyword>
<dbReference type="InParanoid" id="A0A0P0VY94"/>
<feature type="region of interest" description="Disordered" evidence="1">
    <location>
        <begin position="85"/>
        <end position="118"/>
    </location>
</feature>
<name>A0A0P0VY94_ORYSJ</name>
<feature type="compositionally biased region" description="Basic residues" evidence="1">
    <location>
        <begin position="86"/>
        <end position="110"/>
    </location>
</feature>
<reference evidence="2 3" key="2">
    <citation type="journal article" date="2013" name="Plant Cell Physiol.">
        <title>Rice Annotation Project Database (RAP-DB): an integrative and interactive database for rice genomics.</title>
        <authorList>
            <person name="Sakai H."/>
            <person name="Lee S.S."/>
            <person name="Tanaka T."/>
            <person name="Numa H."/>
            <person name="Kim J."/>
            <person name="Kawahara Y."/>
            <person name="Wakimoto H."/>
            <person name="Yang C.C."/>
            <person name="Iwamoto M."/>
            <person name="Abe T."/>
            <person name="Yamada Y."/>
            <person name="Muto A."/>
            <person name="Inokuchi H."/>
            <person name="Ikemura T."/>
            <person name="Matsumoto T."/>
            <person name="Sasaki T."/>
            <person name="Itoh T."/>
        </authorList>
    </citation>
    <scope>NUCLEOTIDE SEQUENCE [LARGE SCALE GENOMIC DNA]</scope>
    <source>
        <strain evidence="3">cv. Nipponbare</strain>
    </source>
</reference>
<evidence type="ECO:0000313" key="2">
    <source>
        <dbReference type="EMBL" id="BAS84176.1"/>
    </source>
</evidence>
<protein>
    <submittedName>
        <fullName evidence="2">Os03g0347750 protein</fullName>
    </submittedName>
</protein>
<feature type="compositionally biased region" description="Basic and acidic residues" evidence="1">
    <location>
        <begin position="33"/>
        <end position="50"/>
    </location>
</feature>